<feature type="transmembrane region" description="Helical" evidence="1">
    <location>
        <begin position="20"/>
        <end position="44"/>
    </location>
</feature>
<accession>Q5ZDR3</accession>
<feature type="transmembrane region" description="Helical" evidence="1">
    <location>
        <begin position="56"/>
        <end position="75"/>
    </location>
</feature>
<keyword evidence="1" id="KW-0812">Transmembrane</keyword>
<sequence length="107" mass="11296">MPTSSPPHPYPCRIRLPPLAHSTQVCHICLVVAVFLLSVPLGISPVQRGVGASRRLMALQLLGGSLALWLLGAAASRWRGGSGSDPPELGTSTTASWIVSCPRFILD</sequence>
<organism evidence="2">
    <name type="scientific">Oryza sativa subsp. japonica</name>
    <name type="common">Rice</name>
    <dbReference type="NCBI Taxonomy" id="39947"/>
    <lineage>
        <taxon>Eukaryota</taxon>
        <taxon>Viridiplantae</taxon>
        <taxon>Streptophyta</taxon>
        <taxon>Embryophyta</taxon>
        <taxon>Tracheophyta</taxon>
        <taxon>Spermatophyta</taxon>
        <taxon>Magnoliopsida</taxon>
        <taxon>Liliopsida</taxon>
        <taxon>Poales</taxon>
        <taxon>Poaceae</taxon>
        <taxon>BOP clade</taxon>
        <taxon>Oryzoideae</taxon>
        <taxon>Oryzeae</taxon>
        <taxon>Oryzinae</taxon>
        <taxon>Oryza</taxon>
        <taxon>Oryza sativa</taxon>
    </lineage>
</organism>
<proteinExistence type="predicted"/>
<gene>
    <name evidence="2" type="primary">P0554D10.16</name>
</gene>
<evidence type="ECO:0000256" key="1">
    <source>
        <dbReference type="SAM" id="Phobius"/>
    </source>
</evidence>
<name>Q5ZDR3_ORYSJ</name>
<protein>
    <submittedName>
        <fullName evidence="2">Uncharacterized protein</fullName>
    </submittedName>
</protein>
<dbReference type="AlphaFoldDB" id="Q5ZDR3"/>
<reference evidence="2" key="1">
    <citation type="journal article" date="2002" name="Nature">
        <title>The genome sequence and structure of rice chromosome 1.</title>
        <authorList>
            <person name="Sasaki T."/>
            <person name="Matsumoto T."/>
            <person name="Yamamoto K."/>
            <person name="Sakata K."/>
            <person name="Baba T."/>
            <person name="Katayose Y."/>
            <person name="Wu J."/>
            <person name="Niimura Y."/>
            <person name="Cheng Z."/>
            <person name="Nagamura Y."/>
            <person name="Antonio B.A."/>
            <person name="Kanamori H."/>
            <person name="Hosokawa S."/>
            <person name="Masukawa M."/>
            <person name="Arikawa K."/>
            <person name="Chiden Y."/>
            <person name="Hayashi M."/>
            <person name="Okamoto M."/>
            <person name="Ando T."/>
            <person name="Aoki H."/>
            <person name="Arita K."/>
            <person name="Hamada M."/>
            <person name="Harada C."/>
            <person name="Hijishita S."/>
            <person name="Honda M."/>
            <person name="Ichikawa Y."/>
            <person name="Idonuma A."/>
            <person name="Iijima M."/>
            <person name="Ikeda M."/>
            <person name="Ikeno M."/>
            <person name="Itoh S."/>
            <person name="Itoh T."/>
            <person name="Itoh Y."/>
            <person name="Itoh Y."/>
            <person name="Iwabuchi A."/>
            <person name="Kamiya K."/>
            <person name="Karasawa W."/>
            <person name="Katagiri S."/>
            <person name="Kikuta A."/>
            <person name="Kobayashi N."/>
            <person name="Kono I."/>
            <person name="Machita K."/>
            <person name="Maehara T."/>
            <person name="Mizuno H."/>
            <person name="Mizubayashi T."/>
            <person name="Mukai Y."/>
            <person name="Nagasaki H."/>
            <person name="Nakashima M."/>
            <person name="Nakama Y."/>
            <person name="Nakamichi Y."/>
            <person name="Nakamura M."/>
            <person name="Namiki N."/>
            <person name="Negishi M."/>
            <person name="Ohta I."/>
            <person name="Ono N."/>
            <person name="Saji S."/>
            <person name="Sakai K."/>
            <person name="Shibata M."/>
            <person name="Shimokawa T."/>
            <person name="Shomura A."/>
            <person name="Song J."/>
            <person name="Takazaki Y."/>
            <person name="Terasawa K."/>
            <person name="Tsuji K."/>
            <person name="Waki K."/>
            <person name="Yamagata H."/>
            <person name="Yamane H."/>
            <person name="Yoshiki S."/>
            <person name="Yoshihara R."/>
            <person name="Yukawa K."/>
            <person name="Zhong H."/>
            <person name="Iwama H."/>
            <person name="Endo T."/>
            <person name="Ito H."/>
            <person name="Hahn J.H."/>
            <person name="Kim H.I."/>
            <person name="Eun M.Y."/>
            <person name="Yano M."/>
            <person name="Jiang J."/>
            <person name="Gojobori T."/>
        </authorList>
    </citation>
    <scope>NUCLEOTIDE SEQUENCE [LARGE SCALE GENOMIC DNA]</scope>
</reference>
<dbReference type="EMBL" id="AP002869">
    <property type="protein sequence ID" value="BAD54711.1"/>
    <property type="molecule type" value="Genomic_DNA"/>
</dbReference>
<keyword evidence="1" id="KW-0472">Membrane</keyword>
<evidence type="ECO:0000313" key="2">
    <source>
        <dbReference type="EMBL" id="BAD54711.1"/>
    </source>
</evidence>
<keyword evidence="1" id="KW-1133">Transmembrane helix</keyword>
<dbReference type="Proteomes" id="UP000817658">
    <property type="component" value="Chromosome 1"/>
</dbReference>